<protein>
    <submittedName>
        <fullName evidence="2">Uncharacterized protein</fullName>
    </submittedName>
</protein>
<gene>
    <name evidence="2" type="ORF">CD158_07035</name>
</gene>
<dbReference type="EMBL" id="PPQW01000043">
    <property type="protein sequence ID" value="PNZ67052.1"/>
    <property type="molecule type" value="Genomic_DNA"/>
</dbReference>
<dbReference type="InterPro" id="IPR013785">
    <property type="entry name" value="Aldolase_TIM"/>
</dbReference>
<accession>A0AAP8PNT2</accession>
<dbReference type="GO" id="GO:0016832">
    <property type="term" value="F:aldehyde-lyase activity"/>
    <property type="evidence" value="ECO:0007669"/>
    <property type="project" value="InterPro"/>
</dbReference>
<dbReference type="InterPro" id="IPR000771">
    <property type="entry name" value="FBA_II"/>
</dbReference>
<dbReference type="Pfam" id="PF01116">
    <property type="entry name" value="F_bP_aldolase"/>
    <property type="match status" value="1"/>
</dbReference>
<dbReference type="Gene3D" id="3.20.20.70">
    <property type="entry name" value="Aldolase class I"/>
    <property type="match status" value="1"/>
</dbReference>
<comment type="caution">
    <text evidence="2">The sequence shown here is derived from an EMBL/GenBank/DDBJ whole genome shotgun (WGS) entry which is preliminary data.</text>
</comment>
<evidence type="ECO:0000313" key="2">
    <source>
        <dbReference type="EMBL" id="PNZ67052.1"/>
    </source>
</evidence>
<dbReference type="GO" id="GO:0008270">
    <property type="term" value="F:zinc ion binding"/>
    <property type="evidence" value="ECO:0007669"/>
    <property type="project" value="InterPro"/>
</dbReference>
<proteinExistence type="predicted"/>
<sequence length="100" mass="11286">MTQYKCPLLYTVPLGDDDLTHAIQLGHAKINFNTEVKKAWAQKLREVLDNDPSLYEPQSIIQPAKDAIEAAVTRLIQTCHSDGKLNLRNVIILDMNVPIF</sequence>
<dbReference type="Proteomes" id="UP000242470">
    <property type="component" value="Unassembled WGS sequence"/>
</dbReference>
<dbReference type="GO" id="GO:0005975">
    <property type="term" value="P:carbohydrate metabolic process"/>
    <property type="evidence" value="ECO:0007669"/>
    <property type="project" value="InterPro"/>
</dbReference>
<evidence type="ECO:0000313" key="3">
    <source>
        <dbReference type="Proteomes" id="UP000242470"/>
    </source>
</evidence>
<comment type="cofactor">
    <cofactor evidence="1">
        <name>Zn(2+)</name>
        <dbReference type="ChEBI" id="CHEBI:29105"/>
    </cofactor>
</comment>
<dbReference type="SUPFAM" id="SSF51569">
    <property type="entry name" value="Aldolase"/>
    <property type="match status" value="1"/>
</dbReference>
<dbReference type="AlphaFoldDB" id="A0AAP8PNT2"/>
<organism evidence="2 3">
    <name type="scientific">Staphylococcus auricularis</name>
    <dbReference type="NCBI Taxonomy" id="29379"/>
    <lineage>
        <taxon>Bacteria</taxon>
        <taxon>Bacillati</taxon>
        <taxon>Bacillota</taxon>
        <taxon>Bacilli</taxon>
        <taxon>Bacillales</taxon>
        <taxon>Staphylococcaceae</taxon>
        <taxon>Staphylococcus</taxon>
    </lineage>
</organism>
<evidence type="ECO:0000256" key="1">
    <source>
        <dbReference type="ARBA" id="ARBA00001947"/>
    </source>
</evidence>
<reference evidence="2 3" key="1">
    <citation type="submission" date="2017-08" db="EMBL/GenBank/DDBJ databases">
        <title>Draft genome sequences of 64 type strains of genus Staph aureus.</title>
        <authorList>
            <person name="Cole K."/>
            <person name="Golubchik T."/>
            <person name="Russell J."/>
            <person name="Foster D."/>
            <person name="Llewelyn M."/>
            <person name="Wilson D."/>
            <person name="Crook D."/>
            <person name="Paul J."/>
        </authorList>
    </citation>
    <scope>NUCLEOTIDE SEQUENCE [LARGE SCALE GENOMIC DNA]</scope>
    <source>
        <strain evidence="2 3">NCTC 12101</strain>
    </source>
</reference>
<name>A0AAP8PNT2_9STAP</name>